<accession>A0A368PXF4</accession>
<dbReference type="AlphaFoldDB" id="A0A368PXF4"/>
<proteinExistence type="predicted"/>
<gene>
    <name evidence="1" type="ORF">SETIT_2G100900v2</name>
</gene>
<reference evidence="1" key="1">
    <citation type="journal article" date="2012" name="Nat. Biotechnol.">
        <title>Reference genome sequence of the model plant Setaria.</title>
        <authorList>
            <person name="Bennetzen J.L."/>
            <person name="Schmutz J."/>
            <person name="Wang H."/>
            <person name="Percifield R."/>
            <person name="Hawkins J."/>
            <person name="Pontaroli A.C."/>
            <person name="Estep M."/>
            <person name="Feng L."/>
            <person name="Vaughn J.N."/>
            <person name="Grimwood J."/>
            <person name="Jenkins J."/>
            <person name="Barry K."/>
            <person name="Lindquist E."/>
            <person name="Hellsten U."/>
            <person name="Deshpande S."/>
            <person name="Wang X."/>
            <person name="Wu X."/>
            <person name="Mitros T."/>
            <person name="Triplett J."/>
            <person name="Yang X."/>
            <person name="Ye C.Y."/>
            <person name="Mauro-Herrera M."/>
            <person name="Wang L."/>
            <person name="Li P."/>
            <person name="Sharma M."/>
            <person name="Sharma R."/>
            <person name="Ronald P.C."/>
            <person name="Panaud O."/>
            <person name="Kellogg E.A."/>
            <person name="Brutnell T.P."/>
            <person name="Doust A.N."/>
            <person name="Tuskan G.A."/>
            <person name="Rokhsar D."/>
            <person name="Devos K.M."/>
        </authorList>
    </citation>
    <scope>NUCLEOTIDE SEQUENCE [LARGE SCALE GENOMIC DNA]</scope>
    <source>
        <strain evidence="1">Yugu1</strain>
    </source>
</reference>
<protein>
    <submittedName>
        <fullName evidence="1">Uncharacterized protein</fullName>
    </submittedName>
</protein>
<sequence>MQKNPACFAMGCVGIEASMSFQWPCCLQTFVLTFRSGSAFSQKH</sequence>
<organism evidence="1">
    <name type="scientific">Setaria italica</name>
    <name type="common">Foxtail millet</name>
    <name type="synonym">Panicum italicum</name>
    <dbReference type="NCBI Taxonomy" id="4555"/>
    <lineage>
        <taxon>Eukaryota</taxon>
        <taxon>Viridiplantae</taxon>
        <taxon>Streptophyta</taxon>
        <taxon>Embryophyta</taxon>
        <taxon>Tracheophyta</taxon>
        <taxon>Spermatophyta</taxon>
        <taxon>Magnoliopsida</taxon>
        <taxon>Liliopsida</taxon>
        <taxon>Poales</taxon>
        <taxon>Poaceae</taxon>
        <taxon>PACMAD clade</taxon>
        <taxon>Panicoideae</taxon>
        <taxon>Panicodae</taxon>
        <taxon>Paniceae</taxon>
        <taxon>Cenchrinae</taxon>
        <taxon>Setaria</taxon>
    </lineage>
</organism>
<reference evidence="1" key="2">
    <citation type="submission" date="2015-07" db="EMBL/GenBank/DDBJ databases">
        <authorList>
            <person name="Noorani M."/>
        </authorList>
    </citation>
    <scope>NUCLEOTIDE SEQUENCE</scope>
    <source>
        <strain evidence="1">Yugu1</strain>
    </source>
</reference>
<dbReference type="EMBL" id="CM003529">
    <property type="protein sequence ID" value="RCV10293.1"/>
    <property type="molecule type" value="Genomic_DNA"/>
</dbReference>
<evidence type="ECO:0000313" key="1">
    <source>
        <dbReference type="EMBL" id="RCV10293.1"/>
    </source>
</evidence>
<name>A0A368PXF4_SETIT</name>